<reference evidence="2" key="2">
    <citation type="submission" date="2015-01" db="EMBL/GenBank/DDBJ databases">
        <title>Evolutionary Origins and Diversification of the Mycorrhizal Mutualists.</title>
        <authorList>
            <consortium name="DOE Joint Genome Institute"/>
            <consortium name="Mycorrhizal Genomics Consortium"/>
            <person name="Kohler A."/>
            <person name="Kuo A."/>
            <person name="Nagy L.G."/>
            <person name="Floudas D."/>
            <person name="Copeland A."/>
            <person name="Barry K.W."/>
            <person name="Cichocki N."/>
            <person name="Veneault-Fourrey C."/>
            <person name="LaButti K."/>
            <person name="Lindquist E.A."/>
            <person name="Lipzen A."/>
            <person name="Lundell T."/>
            <person name="Morin E."/>
            <person name="Murat C."/>
            <person name="Riley R."/>
            <person name="Ohm R."/>
            <person name="Sun H."/>
            <person name="Tunlid A."/>
            <person name="Henrissat B."/>
            <person name="Grigoriev I.V."/>
            <person name="Hibbett D.S."/>
            <person name="Martin F."/>
        </authorList>
    </citation>
    <scope>NUCLEOTIDE SEQUENCE [LARGE SCALE GENOMIC DNA]</scope>
    <source>
        <strain evidence="2">UH-Slu-Lm8-n1</strain>
    </source>
</reference>
<organism evidence="1 2">
    <name type="scientific">Suillus luteus UH-Slu-Lm8-n1</name>
    <dbReference type="NCBI Taxonomy" id="930992"/>
    <lineage>
        <taxon>Eukaryota</taxon>
        <taxon>Fungi</taxon>
        <taxon>Dikarya</taxon>
        <taxon>Basidiomycota</taxon>
        <taxon>Agaricomycotina</taxon>
        <taxon>Agaricomycetes</taxon>
        <taxon>Agaricomycetidae</taxon>
        <taxon>Boletales</taxon>
        <taxon>Suillineae</taxon>
        <taxon>Suillaceae</taxon>
        <taxon>Suillus</taxon>
    </lineage>
</organism>
<protein>
    <submittedName>
        <fullName evidence="1">Uncharacterized protein</fullName>
    </submittedName>
</protein>
<dbReference type="EMBL" id="KN835153">
    <property type="protein sequence ID" value="KIK46871.1"/>
    <property type="molecule type" value="Genomic_DNA"/>
</dbReference>
<sequence length="344" mass="39070">MSDFPPEWCSYFNYAGFLKHSMREQCVIPPDWALHTTNVASEWMEQQFLAHASGRPLVDPLPKLDMPTLLLCGQLALCMAEAYRHPIKLGIDIIRYNEALAKCESGMNDAQEDALLTKFPPAERILLDSPCVMLDSSLRIILWYIPKGLSSWVQCYGPPPNDPANRFKPVISATLKGEWSLSMIIDMQRPALIVSAALRVMHPQLYWASVATHLELGRWSRDQGLVDMHHLLKHWASVYTGDPSYATTNLLIIEIRNAVMKLTNLEIELAYDPGVMVSYSGCLVRHGIKVKDGDRIVWAWFLWDSIHNYAHTPRPDYARYNPADINVHKLAKYNQADFAVYGTS</sequence>
<dbReference type="AlphaFoldDB" id="A0A0D0AYR0"/>
<reference evidence="1 2" key="1">
    <citation type="submission" date="2014-04" db="EMBL/GenBank/DDBJ databases">
        <authorList>
            <consortium name="DOE Joint Genome Institute"/>
            <person name="Kuo A."/>
            <person name="Ruytinx J."/>
            <person name="Rineau F."/>
            <person name="Colpaert J."/>
            <person name="Kohler A."/>
            <person name="Nagy L.G."/>
            <person name="Floudas D."/>
            <person name="Copeland A."/>
            <person name="Barry K.W."/>
            <person name="Cichocki N."/>
            <person name="Veneault-Fourrey C."/>
            <person name="LaButti K."/>
            <person name="Lindquist E.A."/>
            <person name="Lipzen A."/>
            <person name="Lundell T."/>
            <person name="Morin E."/>
            <person name="Murat C."/>
            <person name="Sun H."/>
            <person name="Tunlid A."/>
            <person name="Henrissat B."/>
            <person name="Grigoriev I.V."/>
            <person name="Hibbett D.S."/>
            <person name="Martin F."/>
            <person name="Nordberg H.P."/>
            <person name="Cantor M.N."/>
            <person name="Hua S.X."/>
        </authorList>
    </citation>
    <scope>NUCLEOTIDE SEQUENCE [LARGE SCALE GENOMIC DNA]</scope>
    <source>
        <strain evidence="1 2">UH-Slu-Lm8-n1</strain>
    </source>
</reference>
<dbReference type="InParanoid" id="A0A0D0AYR0"/>
<accession>A0A0D0AYR0</accession>
<dbReference type="Proteomes" id="UP000054485">
    <property type="component" value="Unassembled WGS sequence"/>
</dbReference>
<gene>
    <name evidence="1" type="ORF">CY34DRAFT_9345</name>
</gene>
<keyword evidence="2" id="KW-1185">Reference proteome</keyword>
<evidence type="ECO:0000313" key="1">
    <source>
        <dbReference type="EMBL" id="KIK46871.1"/>
    </source>
</evidence>
<dbReference type="OrthoDB" id="2660627at2759"/>
<name>A0A0D0AYR0_9AGAM</name>
<proteinExistence type="predicted"/>
<dbReference type="HOGENOM" id="CLU_806927_0_0_1"/>
<evidence type="ECO:0000313" key="2">
    <source>
        <dbReference type="Proteomes" id="UP000054485"/>
    </source>
</evidence>